<accession>A0AAN6Y758</accession>
<sequence length="296" mass="33248">MSTVNLNPSRRSGPGNPAQDELDGMNIFWTIFALTCASSMHNLGSAPGFPASFRRYYFRVLPLCSLFDMLVMHLDFWTRWRQESGRRHGISIRQILKSARVSAREVAILRLSRTQIRAGDDQVRRHGEGNSGGMSANAGDSVEDSFLFDSWPRFFADAGLIFVYTKINGFRFTNAPLLHAIATVYFVSWFGMEIFLYLAFGFMIGTHGGSLATDVELRRASEKTRPLWSQSNDARKRLLRAIGLLLVVGQIMAPLSLFLPAAVDWSREALYGEGSALVSPPADREAKKMDKPWMER</sequence>
<comment type="caution">
    <text evidence="3">The sequence shown here is derived from an EMBL/GenBank/DDBJ whole genome shotgun (WGS) entry which is preliminary data.</text>
</comment>
<keyword evidence="2" id="KW-0812">Transmembrane</keyword>
<dbReference type="AlphaFoldDB" id="A0AAN6Y758"/>
<feature type="transmembrane region" description="Helical" evidence="2">
    <location>
        <begin position="238"/>
        <end position="263"/>
    </location>
</feature>
<keyword evidence="2" id="KW-0472">Membrane</keyword>
<gene>
    <name evidence="3" type="ORF">QBC37DRAFT_463831</name>
</gene>
<feature type="compositionally biased region" description="Basic and acidic residues" evidence="1">
    <location>
        <begin position="282"/>
        <end position="296"/>
    </location>
</feature>
<keyword evidence="4" id="KW-1185">Reference proteome</keyword>
<dbReference type="Proteomes" id="UP001301769">
    <property type="component" value="Unassembled WGS sequence"/>
</dbReference>
<feature type="region of interest" description="Disordered" evidence="1">
    <location>
        <begin position="277"/>
        <end position="296"/>
    </location>
</feature>
<proteinExistence type="predicted"/>
<protein>
    <submittedName>
        <fullName evidence="3">Uncharacterized protein</fullName>
    </submittedName>
</protein>
<dbReference type="EMBL" id="MU858108">
    <property type="protein sequence ID" value="KAK4213461.1"/>
    <property type="molecule type" value="Genomic_DNA"/>
</dbReference>
<evidence type="ECO:0000313" key="4">
    <source>
        <dbReference type="Proteomes" id="UP001301769"/>
    </source>
</evidence>
<evidence type="ECO:0000256" key="2">
    <source>
        <dbReference type="SAM" id="Phobius"/>
    </source>
</evidence>
<evidence type="ECO:0000256" key="1">
    <source>
        <dbReference type="SAM" id="MobiDB-lite"/>
    </source>
</evidence>
<reference evidence="3" key="1">
    <citation type="journal article" date="2023" name="Mol. Phylogenet. Evol.">
        <title>Genome-scale phylogeny and comparative genomics of the fungal order Sordariales.</title>
        <authorList>
            <person name="Hensen N."/>
            <person name="Bonometti L."/>
            <person name="Westerberg I."/>
            <person name="Brannstrom I.O."/>
            <person name="Guillou S."/>
            <person name="Cros-Aarteil S."/>
            <person name="Calhoun S."/>
            <person name="Haridas S."/>
            <person name="Kuo A."/>
            <person name="Mondo S."/>
            <person name="Pangilinan J."/>
            <person name="Riley R."/>
            <person name="LaButti K."/>
            <person name="Andreopoulos B."/>
            <person name="Lipzen A."/>
            <person name="Chen C."/>
            <person name="Yan M."/>
            <person name="Daum C."/>
            <person name="Ng V."/>
            <person name="Clum A."/>
            <person name="Steindorff A."/>
            <person name="Ohm R.A."/>
            <person name="Martin F."/>
            <person name="Silar P."/>
            <person name="Natvig D.O."/>
            <person name="Lalanne C."/>
            <person name="Gautier V."/>
            <person name="Ament-Velasquez S.L."/>
            <person name="Kruys A."/>
            <person name="Hutchinson M.I."/>
            <person name="Powell A.J."/>
            <person name="Barry K."/>
            <person name="Miller A.N."/>
            <person name="Grigoriev I.V."/>
            <person name="Debuchy R."/>
            <person name="Gladieux P."/>
            <person name="Hiltunen Thoren M."/>
            <person name="Johannesson H."/>
        </authorList>
    </citation>
    <scope>NUCLEOTIDE SEQUENCE</scope>
    <source>
        <strain evidence="3">PSN293</strain>
    </source>
</reference>
<evidence type="ECO:0000313" key="3">
    <source>
        <dbReference type="EMBL" id="KAK4213461.1"/>
    </source>
</evidence>
<name>A0AAN6Y758_9PEZI</name>
<reference evidence="3" key="2">
    <citation type="submission" date="2023-05" db="EMBL/GenBank/DDBJ databases">
        <authorList>
            <consortium name="Lawrence Berkeley National Laboratory"/>
            <person name="Steindorff A."/>
            <person name="Hensen N."/>
            <person name="Bonometti L."/>
            <person name="Westerberg I."/>
            <person name="Brannstrom I.O."/>
            <person name="Guillou S."/>
            <person name="Cros-Aarteil S."/>
            <person name="Calhoun S."/>
            <person name="Haridas S."/>
            <person name="Kuo A."/>
            <person name="Mondo S."/>
            <person name="Pangilinan J."/>
            <person name="Riley R."/>
            <person name="Labutti K."/>
            <person name="Andreopoulos B."/>
            <person name="Lipzen A."/>
            <person name="Chen C."/>
            <person name="Yanf M."/>
            <person name="Daum C."/>
            <person name="Ng V."/>
            <person name="Clum A."/>
            <person name="Ohm R."/>
            <person name="Martin F."/>
            <person name="Silar P."/>
            <person name="Natvig D."/>
            <person name="Lalanne C."/>
            <person name="Gautier V."/>
            <person name="Ament-Velasquez S.L."/>
            <person name="Kruys A."/>
            <person name="Hutchinson M.I."/>
            <person name="Powell A.J."/>
            <person name="Barry K."/>
            <person name="Miller A.N."/>
            <person name="Grigoriev I.V."/>
            <person name="Debuchy R."/>
            <person name="Gladieux P."/>
            <person name="Thoren M.H."/>
            <person name="Johannesson H."/>
        </authorList>
    </citation>
    <scope>NUCLEOTIDE SEQUENCE</scope>
    <source>
        <strain evidence="3">PSN293</strain>
    </source>
</reference>
<keyword evidence="2" id="KW-1133">Transmembrane helix</keyword>
<organism evidence="3 4">
    <name type="scientific">Rhypophila decipiens</name>
    <dbReference type="NCBI Taxonomy" id="261697"/>
    <lineage>
        <taxon>Eukaryota</taxon>
        <taxon>Fungi</taxon>
        <taxon>Dikarya</taxon>
        <taxon>Ascomycota</taxon>
        <taxon>Pezizomycotina</taxon>
        <taxon>Sordariomycetes</taxon>
        <taxon>Sordariomycetidae</taxon>
        <taxon>Sordariales</taxon>
        <taxon>Naviculisporaceae</taxon>
        <taxon>Rhypophila</taxon>
    </lineage>
</organism>